<sequence length="535" mass="61292">METREQNSSLISVENTAELRLETNGILHTCSECGRTFKKRHHLTIHIRIHTGEKPYSCSVCSKKFSRVGNRKRHLLVHTGEKKFGCPECDQKFNLKGTLKRHMLIHTQEKPYSCPVCSKRFNQTANRNKHMRFHTDILLPLVNKDLVPATQHERSPSLDHEDSGPSNVKEEPEELWCSQEGGQGLREAGTTKFTCIPTSVKSEDDEVNAESSQLHQRQTEQVQINGGDCKEPEQATHSDPWEHLQPKTEDKNVDSSDAETEDSDDWMETREQNSSLISVENTAELRLETNRILHTCSECGKTFKKRHHLTIHIRIHTGEKPYSCSVCSKKFNHVGNRKRHLMVHTGEKKFGCPECDQKFNLKETLNRHMLIHTQEKPYSCSVCSKRFNNKSNLRKHMRIHTGEKLFCCPECGKRIYLKGRLNSHMCVHKREKPFICSECGKRFNRKGNLTKHMRIHTRVDSCGGPEPNLDTKVPVQPETEVKTEDSPDPETEDKAGVKGTEDCQSGSNSLRNNIVVLSAAALYSYSTTFFYIKFN</sequence>
<dbReference type="GO" id="GO:0003677">
    <property type="term" value="F:DNA binding"/>
    <property type="evidence" value="ECO:0007669"/>
    <property type="project" value="UniProtKB-KW"/>
</dbReference>
<organism evidence="14 15">
    <name type="scientific">Xyrichtys novacula</name>
    <name type="common">Pearly razorfish</name>
    <name type="synonym">Hemipteronotus novacula</name>
    <dbReference type="NCBI Taxonomy" id="13765"/>
    <lineage>
        <taxon>Eukaryota</taxon>
        <taxon>Metazoa</taxon>
        <taxon>Chordata</taxon>
        <taxon>Craniata</taxon>
        <taxon>Vertebrata</taxon>
        <taxon>Euteleostomi</taxon>
        <taxon>Actinopterygii</taxon>
        <taxon>Neopterygii</taxon>
        <taxon>Teleostei</taxon>
        <taxon>Neoteleostei</taxon>
        <taxon>Acanthomorphata</taxon>
        <taxon>Eupercaria</taxon>
        <taxon>Labriformes</taxon>
        <taxon>Labridae</taxon>
        <taxon>Xyrichtys</taxon>
    </lineage>
</organism>
<dbReference type="PROSITE" id="PS00028">
    <property type="entry name" value="ZINC_FINGER_C2H2_1"/>
    <property type="match status" value="10"/>
</dbReference>
<name>A0AAV1GWF1_XYRNO</name>
<reference evidence="14" key="1">
    <citation type="submission" date="2023-08" db="EMBL/GenBank/DDBJ databases">
        <authorList>
            <person name="Alioto T."/>
            <person name="Alioto T."/>
            <person name="Gomez Garrido J."/>
        </authorList>
    </citation>
    <scope>NUCLEOTIDE SEQUENCE</scope>
</reference>
<dbReference type="FunFam" id="3.30.160.60:FF:000446">
    <property type="entry name" value="Zinc finger protein"/>
    <property type="match status" value="1"/>
</dbReference>
<evidence type="ECO:0000256" key="6">
    <source>
        <dbReference type="ARBA" id="ARBA00022833"/>
    </source>
</evidence>
<feature type="domain" description="C2H2-type" evidence="13">
    <location>
        <begin position="406"/>
        <end position="433"/>
    </location>
</feature>
<dbReference type="FunFam" id="3.30.160.60:FF:001498">
    <property type="entry name" value="Zinc finger protein 404"/>
    <property type="match status" value="2"/>
</dbReference>
<accession>A0AAV1GWF1</accession>
<dbReference type="InterPro" id="IPR036236">
    <property type="entry name" value="Znf_C2H2_sf"/>
</dbReference>
<dbReference type="GO" id="GO:0008270">
    <property type="term" value="F:zinc ion binding"/>
    <property type="evidence" value="ECO:0007669"/>
    <property type="project" value="UniProtKB-KW"/>
</dbReference>
<feature type="compositionally biased region" description="Polar residues" evidence="12">
    <location>
        <begin position="209"/>
        <end position="224"/>
    </location>
</feature>
<dbReference type="GO" id="GO:0000981">
    <property type="term" value="F:DNA-binding transcription factor activity, RNA polymerase II-specific"/>
    <property type="evidence" value="ECO:0007669"/>
    <property type="project" value="TreeGrafter"/>
</dbReference>
<keyword evidence="15" id="KW-1185">Reference proteome</keyword>
<dbReference type="Gene3D" id="3.30.160.60">
    <property type="entry name" value="Classic Zinc Finger"/>
    <property type="match status" value="10"/>
</dbReference>
<feature type="compositionally biased region" description="Basic and acidic residues" evidence="12">
    <location>
        <begin position="492"/>
        <end position="501"/>
    </location>
</feature>
<feature type="domain" description="C2H2-type" evidence="13">
    <location>
        <begin position="56"/>
        <end position="83"/>
    </location>
</feature>
<evidence type="ECO:0000256" key="7">
    <source>
        <dbReference type="ARBA" id="ARBA00023015"/>
    </source>
</evidence>
<evidence type="ECO:0000256" key="9">
    <source>
        <dbReference type="ARBA" id="ARBA00023163"/>
    </source>
</evidence>
<evidence type="ECO:0000256" key="11">
    <source>
        <dbReference type="PROSITE-ProRule" id="PRU00042"/>
    </source>
</evidence>
<protein>
    <submittedName>
        <fullName evidence="14">Zinc finger protein 665-like</fullName>
    </submittedName>
</protein>
<evidence type="ECO:0000256" key="8">
    <source>
        <dbReference type="ARBA" id="ARBA00023125"/>
    </source>
</evidence>
<dbReference type="InterPro" id="IPR013087">
    <property type="entry name" value="Znf_C2H2_type"/>
</dbReference>
<feature type="domain" description="C2H2-type" evidence="13">
    <location>
        <begin position="28"/>
        <end position="55"/>
    </location>
</feature>
<feature type="compositionally biased region" description="Basic and acidic residues" evidence="12">
    <location>
        <begin position="228"/>
        <end position="254"/>
    </location>
</feature>
<dbReference type="FunFam" id="3.30.160.60:FF:000110">
    <property type="entry name" value="Zinc finger protein-like"/>
    <property type="match status" value="1"/>
</dbReference>
<proteinExistence type="inferred from homology"/>
<feature type="domain" description="C2H2-type" evidence="13">
    <location>
        <begin position="84"/>
        <end position="111"/>
    </location>
</feature>
<dbReference type="SUPFAM" id="SSF57667">
    <property type="entry name" value="beta-beta-alpha zinc fingers"/>
    <property type="match status" value="5"/>
</dbReference>
<dbReference type="Pfam" id="PF13465">
    <property type="entry name" value="zf-H2C2_2"/>
    <property type="match status" value="1"/>
</dbReference>
<keyword evidence="7" id="KW-0805">Transcription regulation</keyword>
<dbReference type="FunFam" id="3.30.160.60:FF:000264">
    <property type="entry name" value="Zinc finger protein 236"/>
    <property type="match status" value="1"/>
</dbReference>
<evidence type="ECO:0000256" key="1">
    <source>
        <dbReference type="ARBA" id="ARBA00004123"/>
    </source>
</evidence>
<dbReference type="FunFam" id="3.30.160.60:FF:000770">
    <property type="entry name" value="zinc finger protein 16"/>
    <property type="match status" value="1"/>
</dbReference>
<evidence type="ECO:0000259" key="13">
    <source>
        <dbReference type="PROSITE" id="PS50157"/>
    </source>
</evidence>
<dbReference type="PANTHER" id="PTHR24394:SF44">
    <property type="entry name" value="ZINC FINGER PROTEIN 271-LIKE"/>
    <property type="match status" value="1"/>
</dbReference>
<evidence type="ECO:0000256" key="3">
    <source>
        <dbReference type="ARBA" id="ARBA00022723"/>
    </source>
</evidence>
<comment type="similarity">
    <text evidence="2">Belongs to the krueppel C2H2-type zinc-finger protein family.</text>
</comment>
<dbReference type="Pfam" id="PF00096">
    <property type="entry name" value="zf-C2H2"/>
    <property type="match status" value="6"/>
</dbReference>
<keyword evidence="6" id="KW-0862">Zinc</keyword>
<dbReference type="EMBL" id="OY660880">
    <property type="protein sequence ID" value="CAJ1077560.1"/>
    <property type="molecule type" value="Genomic_DNA"/>
</dbReference>
<keyword evidence="10" id="KW-0539">Nucleus</keyword>
<dbReference type="FunFam" id="3.30.160.60:FF:001485">
    <property type="entry name" value="Krueppel-related zinc finger protein"/>
    <property type="match status" value="1"/>
</dbReference>
<dbReference type="PANTHER" id="PTHR24394">
    <property type="entry name" value="ZINC FINGER PROTEIN"/>
    <property type="match status" value="1"/>
</dbReference>
<feature type="region of interest" description="Disordered" evidence="12">
    <location>
        <begin position="460"/>
        <end position="506"/>
    </location>
</feature>
<keyword evidence="8" id="KW-0238">DNA-binding</keyword>
<feature type="domain" description="C2H2-type" evidence="13">
    <location>
        <begin position="434"/>
        <end position="461"/>
    </location>
</feature>
<dbReference type="PROSITE" id="PS50157">
    <property type="entry name" value="ZINC_FINGER_C2H2_2"/>
    <property type="match status" value="10"/>
</dbReference>
<keyword evidence="4" id="KW-0677">Repeat</keyword>
<evidence type="ECO:0000256" key="5">
    <source>
        <dbReference type="ARBA" id="ARBA00022771"/>
    </source>
</evidence>
<feature type="region of interest" description="Disordered" evidence="12">
    <location>
        <begin position="202"/>
        <end position="274"/>
    </location>
</feature>
<feature type="domain" description="C2H2-type" evidence="13">
    <location>
        <begin position="350"/>
        <end position="377"/>
    </location>
</feature>
<dbReference type="FunFam" id="3.30.160.60:FF:000100">
    <property type="entry name" value="Zinc finger 45-like"/>
    <property type="match status" value="1"/>
</dbReference>
<dbReference type="GO" id="GO:0005634">
    <property type="term" value="C:nucleus"/>
    <property type="evidence" value="ECO:0007669"/>
    <property type="project" value="UniProtKB-SubCell"/>
</dbReference>
<evidence type="ECO:0000256" key="10">
    <source>
        <dbReference type="ARBA" id="ARBA00023242"/>
    </source>
</evidence>
<evidence type="ECO:0000313" key="14">
    <source>
        <dbReference type="EMBL" id="CAJ1077560.1"/>
    </source>
</evidence>
<feature type="domain" description="C2H2-type" evidence="13">
    <location>
        <begin position="294"/>
        <end position="321"/>
    </location>
</feature>
<feature type="domain" description="C2H2-type" evidence="13">
    <location>
        <begin position="378"/>
        <end position="405"/>
    </location>
</feature>
<gene>
    <name evidence="14" type="ORF">XNOV1_A015846</name>
</gene>
<dbReference type="FunFam" id="3.30.160.60:FF:000417">
    <property type="entry name" value="Zinc finger protein"/>
    <property type="match status" value="1"/>
</dbReference>
<feature type="domain" description="C2H2-type" evidence="13">
    <location>
        <begin position="112"/>
        <end position="135"/>
    </location>
</feature>
<dbReference type="AlphaFoldDB" id="A0AAV1GWF1"/>
<evidence type="ECO:0000256" key="12">
    <source>
        <dbReference type="SAM" id="MobiDB-lite"/>
    </source>
</evidence>
<dbReference type="FunFam" id="3.30.160.60:FF:002104">
    <property type="entry name" value="Si:ch211-266d19.4"/>
    <property type="match status" value="1"/>
</dbReference>
<dbReference type="SMART" id="SM00355">
    <property type="entry name" value="ZnF_C2H2"/>
    <property type="match status" value="10"/>
</dbReference>
<keyword evidence="3" id="KW-0479">Metal-binding</keyword>
<evidence type="ECO:0000256" key="4">
    <source>
        <dbReference type="ARBA" id="ARBA00022737"/>
    </source>
</evidence>
<feature type="domain" description="C2H2-type" evidence="13">
    <location>
        <begin position="322"/>
        <end position="349"/>
    </location>
</feature>
<feature type="compositionally biased region" description="Acidic residues" evidence="12">
    <location>
        <begin position="256"/>
        <end position="266"/>
    </location>
</feature>
<evidence type="ECO:0000256" key="2">
    <source>
        <dbReference type="ARBA" id="ARBA00006991"/>
    </source>
</evidence>
<keyword evidence="5 11" id="KW-0863">Zinc-finger</keyword>
<feature type="compositionally biased region" description="Basic and acidic residues" evidence="12">
    <location>
        <begin position="151"/>
        <end position="163"/>
    </location>
</feature>
<dbReference type="Proteomes" id="UP001178508">
    <property type="component" value="Chromosome 17"/>
</dbReference>
<feature type="region of interest" description="Disordered" evidence="12">
    <location>
        <begin position="150"/>
        <end position="183"/>
    </location>
</feature>
<evidence type="ECO:0000313" key="15">
    <source>
        <dbReference type="Proteomes" id="UP001178508"/>
    </source>
</evidence>
<keyword evidence="9" id="KW-0804">Transcription</keyword>
<comment type="subcellular location">
    <subcellularLocation>
        <location evidence="1">Nucleus</location>
    </subcellularLocation>
</comment>